<organism evidence="2 3">
    <name type="scientific">Ceratopteris richardii</name>
    <name type="common">Triangle waterfern</name>
    <dbReference type="NCBI Taxonomy" id="49495"/>
    <lineage>
        <taxon>Eukaryota</taxon>
        <taxon>Viridiplantae</taxon>
        <taxon>Streptophyta</taxon>
        <taxon>Embryophyta</taxon>
        <taxon>Tracheophyta</taxon>
        <taxon>Polypodiopsida</taxon>
        <taxon>Polypodiidae</taxon>
        <taxon>Polypodiales</taxon>
        <taxon>Pteridineae</taxon>
        <taxon>Pteridaceae</taxon>
        <taxon>Parkerioideae</taxon>
        <taxon>Ceratopteris</taxon>
    </lineage>
</organism>
<sequence length="138" mass="15284">MKNRKKTAFYLNKSLAKIHSISNPFVVLEEHSGASPNDIMDCVPPDTNKSLVQGEDRVEQLSTKGVDHSGDQGPPRDPVPPGHSYCSTSAGDDSKFENLDEKILAFELNDMDMENFTHTQNKQIVTTDVEMSMMSSPI</sequence>
<protein>
    <submittedName>
        <fullName evidence="2">Uncharacterized protein</fullName>
    </submittedName>
</protein>
<feature type="compositionally biased region" description="Basic and acidic residues" evidence="1">
    <location>
        <begin position="56"/>
        <end position="70"/>
    </location>
</feature>
<comment type="caution">
    <text evidence="2">The sequence shown here is derived from an EMBL/GenBank/DDBJ whole genome shotgun (WGS) entry which is preliminary data.</text>
</comment>
<gene>
    <name evidence="2" type="ORF">KP509_39G041900</name>
</gene>
<dbReference type="EMBL" id="CM035444">
    <property type="protein sequence ID" value="KAH7277247.1"/>
    <property type="molecule type" value="Genomic_DNA"/>
</dbReference>
<accession>A0A8T2Q012</accession>
<dbReference type="AlphaFoldDB" id="A0A8T2Q012"/>
<evidence type="ECO:0000256" key="1">
    <source>
        <dbReference type="SAM" id="MobiDB-lite"/>
    </source>
</evidence>
<feature type="region of interest" description="Disordered" evidence="1">
    <location>
        <begin position="56"/>
        <end position="94"/>
    </location>
</feature>
<dbReference type="Proteomes" id="UP000825935">
    <property type="component" value="Chromosome 39"/>
</dbReference>
<name>A0A8T2Q012_CERRI</name>
<evidence type="ECO:0000313" key="3">
    <source>
        <dbReference type="Proteomes" id="UP000825935"/>
    </source>
</evidence>
<keyword evidence="3" id="KW-1185">Reference proteome</keyword>
<reference evidence="2" key="1">
    <citation type="submission" date="2021-08" db="EMBL/GenBank/DDBJ databases">
        <title>WGS assembly of Ceratopteris richardii.</title>
        <authorList>
            <person name="Marchant D.B."/>
            <person name="Chen G."/>
            <person name="Jenkins J."/>
            <person name="Shu S."/>
            <person name="Leebens-Mack J."/>
            <person name="Grimwood J."/>
            <person name="Schmutz J."/>
            <person name="Soltis P."/>
            <person name="Soltis D."/>
            <person name="Chen Z.-H."/>
        </authorList>
    </citation>
    <scope>NUCLEOTIDE SEQUENCE</scope>
    <source>
        <strain evidence="2">Whitten #5841</strain>
        <tissue evidence="2">Leaf</tissue>
    </source>
</reference>
<proteinExistence type="predicted"/>
<evidence type="ECO:0000313" key="2">
    <source>
        <dbReference type="EMBL" id="KAH7277247.1"/>
    </source>
</evidence>